<evidence type="ECO:0000313" key="3">
    <source>
        <dbReference type="Proteomes" id="UP000326671"/>
    </source>
</evidence>
<accession>A0A5J5H8T5</accession>
<evidence type="ECO:0000313" key="2">
    <source>
        <dbReference type="EMBL" id="KAA9017021.1"/>
    </source>
</evidence>
<feature type="transmembrane region" description="Helical" evidence="1">
    <location>
        <begin position="71"/>
        <end position="93"/>
    </location>
</feature>
<keyword evidence="3" id="KW-1185">Reference proteome</keyword>
<dbReference type="PANTHER" id="PTHR38441">
    <property type="entry name" value="INTEGRAL MEMBRANE PROTEIN-RELATED"/>
    <property type="match status" value="1"/>
</dbReference>
<comment type="caution">
    <text evidence="2">The sequence shown here is derived from an EMBL/GenBank/DDBJ whole genome shotgun (WGS) entry which is preliminary data.</text>
</comment>
<dbReference type="PANTHER" id="PTHR38441:SF1">
    <property type="entry name" value="MEMBRANE PROTEIN"/>
    <property type="match status" value="1"/>
</dbReference>
<feature type="transmembrane region" description="Helical" evidence="1">
    <location>
        <begin position="38"/>
        <end position="59"/>
    </location>
</feature>
<evidence type="ECO:0000256" key="1">
    <source>
        <dbReference type="SAM" id="Phobius"/>
    </source>
</evidence>
<name>A0A5J5H8T5_9BACI</name>
<dbReference type="EMBL" id="VYKL01000037">
    <property type="protein sequence ID" value="KAA9017021.1"/>
    <property type="molecule type" value="Genomic_DNA"/>
</dbReference>
<organism evidence="2 3">
    <name type="scientific">Niallia endozanthoxylica</name>
    <dbReference type="NCBI Taxonomy" id="2036016"/>
    <lineage>
        <taxon>Bacteria</taxon>
        <taxon>Bacillati</taxon>
        <taxon>Bacillota</taxon>
        <taxon>Bacilli</taxon>
        <taxon>Bacillales</taxon>
        <taxon>Bacillaceae</taxon>
        <taxon>Niallia</taxon>
    </lineage>
</organism>
<dbReference type="InterPro" id="IPR007436">
    <property type="entry name" value="DUF485"/>
</dbReference>
<dbReference type="AlphaFoldDB" id="A0A5J5H8T5"/>
<dbReference type="OrthoDB" id="2886991at2"/>
<dbReference type="RefSeq" id="WP_150442034.1">
    <property type="nucleotide sequence ID" value="NZ_VYKL01000037.1"/>
</dbReference>
<gene>
    <name evidence="2" type="ORF">F4V44_21360</name>
</gene>
<keyword evidence="1" id="KW-0812">Transmembrane</keyword>
<proteinExistence type="predicted"/>
<sequence length="116" mass="13477">MKSPIQELSVPLKEKGIPYNSIIQTNEFKELLQKKRSFIIPTTIFFLIFYFSLPLLAAYSKVLHTEVVGPIPGAWLFAALQFLIVWVCGFIYIKKSEQYDNLSKDILQKYKKELSE</sequence>
<dbReference type="Proteomes" id="UP000326671">
    <property type="component" value="Unassembled WGS sequence"/>
</dbReference>
<dbReference type="Pfam" id="PF04341">
    <property type="entry name" value="DUF485"/>
    <property type="match status" value="1"/>
</dbReference>
<keyword evidence="1" id="KW-0472">Membrane</keyword>
<keyword evidence="1" id="KW-1133">Transmembrane helix</keyword>
<reference evidence="2 3" key="1">
    <citation type="submission" date="2019-09" db="EMBL/GenBank/DDBJ databases">
        <title>Whole genome sequences of isolates from the Mars Exploration Rovers.</title>
        <authorList>
            <person name="Seuylemezian A."/>
            <person name="Vaishampayan P."/>
        </authorList>
    </citation>
    <scope>NUCLEOTIDE SEQUENCE [LARGE SCALE GENOMIC DNA]</scope>
    <source>
        <strain evidence="2 3">MER_TA_151</strain>
    </source>
</reference>
<protein>
    <submittedName>
        <fullName evidence="2">DUF485 domain-containing protein</fullName>
    </submittedName>
</protein>